<evidence type="ECO:0000313" key="4">
    <source>
        <dbReference type="Proteomes" id="UP001595379"/>
    </source>
</evidence>
<dbReference type="Proteomes" id="UP001595379">
    <property type="component" value="Unassembled WGS sequence"/>
</dbReference>
<dbReference type="Gene3D" id="3.40.50.1820">
    <property type="entry name" value="alpha/beta hydrolase"/>
    <property type="match status" value="1"/>
</dbReference>
<evidence type="ECO:0000259" key="2">
    <source>
        <dbReference type="Pfam" id="PF00326"/>
    </source>
</evidence>
<dbReference type="RefSeq" id="WP_343164900.1">
    <property type="nucleotide sequence ID" value="NZ_JBHRSV010000012.1"/>
</dbReference>
<name>A0ABV6ZWZ5_9PROT</name>
<comment type="caution">
    <text evidence="3">The sequence shown here is derived from an EMBL/GenBank/DDBJ whole genome shotgun (WGS) entry which is preliminary data.</text>
</comment>
<accession>A0ABV6ZWZ5</accession>
<dbReference type="Gene3D" id="2.120.10.30">
    <property type="entry name" value="TolB, C-terminal domain"/>
    <property type="match status" value="1"/>
</dbReference>
<dbReference type="InterPro" id="IPR011042">
    <property type="entry name" value="6-blade_b-propeller_TolB-like"/>
</dbReference>
<protein>
    <submittedName>
        <fullName evidence="3">S9 family peptidase</fullName>
    </submittedName>
</protein>
<feature type="domain" description="Peptidase S9 prolyl oligopeptidase catalytic" evidence="2">
    <location>
        <begin position="435"/>
        <end position="636"/>
    </location>
</feature>
<organism evidence="3 4">
    <name type="scientific">Hyphobacterium vulgare</name>
    <dbReference type="NCBI Taxonomy" id="1736751"/>
    <lineage>
        <taxon>Bacteria</taxon>
        <taxon>Pseudomonadati</taxon>
        <taxon>Pseudomonadota</taxon>
        <taxon>Alphaproteobacteria</taxon>
        <taxon>Maricaulales</taxon>
        <taxon>Maricaulaceae</taxon>
        <taxon>Hyphobacterium</taxon>
    </lineage>
</organism>
<gene>
    <name evidence="3" type="ORF">ACFOOR_07320</name>
</gene>
<dbReference type="InterPro" id="IPR029058">
    <property type="entry name" value="AB_hydrolase_fold"/>
</dbReference>
<dbReference type="EMBL" id="JBHRSV010000012">
    <property type="protein sequence ID" value="MFC2925912.1"/>
    <property type="molecule type" value="Genomic_DNA"/>
</dbReference>
<reference evidence="4" key="1">
    <citation type="journal article" date="2019" name="Int. J. Syst. Evol. Microbiol.">
        <title>The Global Catalogue of Microorganisms (GCM) 10K type strain sequencing project: providing services to taxonomists for standard genome sequencing and annotation.</title>
        <authorList>
            <consortium name="The Broad Institute Genomics Platform"/>
            <consortium name="The Broad Institute Genome Sequencing Center for Infectious Disease"/>
            <person name="Wu L."/>
            <person name="Ma J."/>
        </authorList>
    </citation>
    <scope>NUCLEOTIDE SEQUENCE [LARGE SCALE GENOMIC DNA]</scope>
    <source>
        <strain evidence="4">KCTC 52487</strain>
    </source>
</reference>
<dbReference type="Pfam" id="PF00326">
    <property type="entry name" value="Peptidase_S9"/>
    <property type="match status" value="1"/>
</dbReference>
<evidence type="ECO:0000313" key="3">
    <source>
        <dbReference type="EMBL" id="MFC2925912.1"/>
    </source>
</evidence>
<sequence length="677" mass="74790">MAVAASQSPDPDAASDILDQLLAAPEYSSPKLSPSGRYLAFYAQSQEDGEGDVLIVRDLDAPDGPADRRASFGELAILEINWANEDRILVTVASLGGVEIIGRAIRFPVSRVMSVPRETLTNAVALFDDEGRNVTGNLRNLDLNNITDLLPDDPDHILMSAWRGRAHHLWRVNVHTGQADVAERGNSRTAMWYTGPDGHAVMRVEVSARGRRVTVFTRDQPRSRWRRAASYRINELSDLAPEFEWAGLSDDPNMIYVYGRPEGAGRNNVYLYDLASGTYAETVATHERVDIDSTLVHPRTRRYVGHVYVEDRQHFVFADTRLQRHLTGIEGFFGGEVSVVPLDLSGNRMTLYVSGPTEPGAYYVYDTEARSIDPLYLSRPDIPLDDLSPVEIVRYTARDGLELTGYLTLPAGRSGVSVPLVVMPHGGPEMRDVYDFDPVAQYLAFNGYAVFQPNFRGSSGYGDAFAEAGYRQWGGVMQDDVTDGVEHLVATGRAARDRICIMGFSYGGYSALVGGAMAPDAYQCVIASAAATDLPAFVEGWRDRDEDAYEYWREVIGDPDSDSDRLQQVSPVNLASEYRVPVLLFHGDADEIVPVEQSRLMAMALETAGMEYRYDELPGIGHSLTPGANLREQMNRSIWLLNRTIGPQRFGSDPFADWANLSSKDDRGEAAVPVEAD</sequence>
<dbReference type="InterPro" id="IPR001375">
    <property type="entry name" value="Peptidase_S9_cat"/>
</dbReference>
<proteinExistence type="predicted"/>
<dbReference type="SUPFAM" id="SSF53474">
    <property type="entry name" value="alpha/beta-Hydrolases"/>
    <property type="match status" value="1"/>
</dbReference>
<keyword evidence="4" id="KW-1185">Reference proteome</keyword>
<evidence type="ECO:0000256" key="1">
    <source>
        <dbReference type="ARBA" id="ARBA00022801"/>
    </source>
</evidence>
<dbReference type="SUPFAM" id="SSF82171">
    <property type="entry name" value="DPP6 N-terminal domain-like"/>
    <property type="match status" value="1"/>
</dbReference>
<dbReference type="PANTHER" id="PTHR42776">
    <property type="entry name" value="SERINE PEPTIDASE S9 FAMILY MEMBER"/>
    <property type="match status" value="1"/>
</dbReference>
<keyword evidence="1" id="KW-0378">Hydrolase</keyword>
<dbReference type="PANTHER" id="PTHR42776:SF27">
    <property type="entry name" value="DIPEPTIDYL PEPTIDASE FAMILY MEMBER 6"/>
    <property type="match status" value="1"/>
</dbReference>